<comment type="subcellular location">
    <subcellularLocation>
        <location evidence="1">Nucleus</location>
    </subcellularLocation>
</comment>
<sequence>MSVHGDHRDVDSPLDVDHDSSDITKHPSRSSGPPSQPTSNNPINHESLRTSGNTGVYDEVMKFVSGSFDDKAGPRKRAYSSEEPMTQIEFQQWTSGFLNDVVNEESGQGNDDEGWIALQKARASGKSKLHGSHVADQSVGSAGAGVVSTEDGSVHSAPSKIDPELGVIDATIDANDSSAFEHDSLIDARTLASLGGLDQEYLRNGDKKTTSGHIPTPEEEVRHLAVQAVAAAAAAVGGGEGGNEHDEEKKVKDKVSDSDPDVRIALLIDSAVAKARNLVPEGPQGKSFSKQEMEALDTFIRDYCGIKGLTLDDIRHRVWGNERIRDTFWKTVQKVLPYRSRASLYKHVRRTYHVFKVRGKWTEEDDEKFAALASKYEGKWRIIGLKMGRMPEDCRDRWRNYIKCGDKRRKNKWEPEEEEKLEEVVRGMSSKETINWTKVSERMGGTRSRIQCRYKWNKLKKREESIRLRKMDLDTKVWLLSRLREIWYHERSDVVDWNALATIFPGNAWTGKDFESCYERMKASVDQDGKSFIEIVEALLQGYTPPSYIGMLRDDRELKIPGLVMRVSGNEQPVDERTKPTKRNEGQQMK</sequence>
<evidence type="ECO:0000259" key="5">
    <source>
        <dbReference type="PROSITE" id="PS50090"/>
    </source>
</evidence>
<protein>
    <submittedName>
        <fullName evidence="7">DEKNAAC100933</fullName>
    </submittedName>
</protein>
<dbReference type="AlphaFoldDB" id="A0A448YH19"/>
<evidence type="ECO:0000313" key="7">
    <source>
        <dbReference type="EMBL" id="VEU20222.1"/>
    </source>
</evidence>
<dbReference type="PANTHER" id="PTHR46380:SF2">
    <property type="entry name" value="CYCLIN-D-BINDING MYB-LIKE TRANSCRIPTION FACTOR 1"/>
    <property type="match status" value="1"/>
</dbReference>
<feature type="region of interest" description="Disordered" evidence="4">
    <location>
        <begin position="1"/>
        <end position="85"/>
    </location>
</feature>
<dbReference type="SMART" id="SM00717">
    <property type="entry name" value="SANT"/>
    <property type="match status" value="3"/>
</dbReference>
<gene>
    <name evidence="7" type="ORF">BRENAR_LOCUS957</name>
</gene>
<dbReference type="OrthoDB" id="39591at2759"/>
<feature type="region of interest" description="Disordered" evidence="4">
    <location>
        <begin position="236"/>
        <end position="257"/>
    </location>
</feature>
<keyword evidence="8" id="KW-1185">Reference proteome</keyword>
<feature type="compositionally biased region" description="Basic and acidic residues" evidence="4">
    <location>
        <begin position="1"/>
        <end position="25"/>
    </location>
</feature>
<dbReference type="Proteomes" id="UP000290900">
    <property type="component" value="Unassembled WGS sequence"/>
</dbReference>
<dbReference type="InterPro" id="IPR051651">
    <property type="entry name" value="DMTF1_DNA-bind_reg"/>
</dbReference>
<name>A0A448YH19_BRENA</name>
<dbReference type="GO" id="GO:0003700">
    <property type="term" value="F:DNA-binding transcription factor activity"/>
    <property type="evidence" value="ECO:0007669"/>
    <property type="project" value="TreeGrafter"/>
</dbReference>
<keyword evidence="2" id="KW-0238">DNA-binding</keyword>
<dbReference type="GO" id="GO:0000976">
    <property type="term" value="F:transcription cis-regulatory region binding"/>
    <property type="evidence" value="ECO:0007669"/>
    <property type="project" value="TreeGrafter"/>
</dbReference>
<organism evidence="7 8">
    <name type="scientific">Brettanomyces naardenensis</name>
    <name type="common">Yeast</name>
    <dbReference type="NCBI Taxonomy" id="13370"/>
    <lineage>
        <taxon>Eukaryota</taxon>
        <taxon>Fungi</taxon>
        <taxon>Dikarya</taxon>
        <taxon>Ascomycota</taxon>
        <taxon>Saccharomycotina</taxon>
        <taxon>Pichiomycetes</taxon>
        <taxon>Pichiales</taxon>
        <taxon>Pichiaceae</taxon>
        <taxon>Brettanomyces</taxon>
    </lineage>
</organism>
<dbReference type="STRING" id="13370.A0A448YH19"/>
<dbReference type="InterPro" id="IPR001005">
    <property type="entry name" value="SANT/Myb"/>
</dbReference>
<dbReference type="SUPFAM" id="SSF46689">
    <property type="entry name" value="Homeodomain-like"/>
    <property type="match status" value="2"/>
</dbReference>
<feature type="domain" description="Myb-like" evidence="5">
    <location>
        <begin position="358"/>
        <end position="402"/>
    </location>
</feature>
<dbReference type="InterPro" id="IPR017930">
    <property type="entry name" value="Myb_dom"/>
</dbReference>
<dbReference type="GO" id="GO:0005634">
    <property type="term" value="C:nucleus"/>
    <property type="evidence" value="ECO:0007669"/>
    <property type="project" value="UniProtKB-SubCell"/>
</dbReference>
<feature type="domain" description="HTH myb-type" evidence="6">
    <location>
        <begin position="407"/>
        <end position="464"/>
    </location>
</feature>
<keyword evidence="3" id="KW-0539">Nucleus</keyword>
<evidence type="ECO:0000259" key="6">
    <source>
        <dbReference type="PROSITE" id="PS51294"/>
    </source>
</evidence>
<feature type="domain" description="Myb-like" evidence="5">
    <location>
        <begin position="405"/>
        <end position="460"/>
    </location>
</feature>
<evidence type="ECO:0000256" key="1">
    <source>
        <dbReference type="ARBA" id="ARBA00004123"/>
    </source>
</evidence>
<feature type="region of interest" description="Disordered" evidence="4">
    <location>
        <begin position="127"/>
        <end position="160"/>
    </location>
</feature>
<feature type="compositionally biased region" description="Basic and acidic residues" evidence="4">
    <location>
        <begin position="242"/>
        <end position="257"/>
    </location>
</feature>
<dbReference type="EMBL" id="CAACVR010000002">
    <property type="protein sequence ID" value="VEU20222.1"/>
    <property type="molecule type" value="Genomic_DNA"/>
</dbReference>
<dbReference type="PANTHER" id="PTHR46380">
    <property type="entry name" value="CYCLIN-D-BINDING MYB-LIKE TRANSCRIPTION FACTOR 1"/>
    <property type="match status" value="1"/>
</dbReference>
<feature type="region of interest" description="Disordered" evidence="4">
    <location>
        <begin position="569"/>
        <end position="590"/>
    </location>
</feature>
<dbReference type="Pfam" id="PF13921">
    <property type="entry name" value="Myb_DNA-bind_6"/>
    <property type="match status" value="1"/>
</dbReference>
<accession>A0A448YH19</accession>
<feature type="compositionally biased region" description="Basic and acidic residues" evidence="4">
    <location>
        <begin position="574"/>
        <end position="590"/>
    </location>
</feature>
<dbReference type="InterPro" id="IPR009057">
    <property type="entry name" value="Homeodomain-like_sf"/>
</dbReference>
<feature type="domain" description="HTH myb-type" evidence="6">
    <location>
        <begin position="353"/>
        <end position="406"/>
    </location>
</feature>
<feature type="compositionally biased region" description="Polar residues" evidence="4">
    <location>
        <begin position="29"/>
        <end position="54"/>
    </location>
</feature>
<dbReference type="PROSITE" id="PS50090">
    <property type="entry name" value="MYB_LIKE"/>
    <property type="match status" value="2"/>
</dbReference>
<evidence type="ECO:0000256" key="2">
    <source>
        <dbReference type="ARBA" id="ARBA00023125"/>
    </source>
</evidence>
<proteinExistence type="predicted"/>
<dbReference type="InParanoid" id="A0A448YH19"/>
<evidence type="ECO:0000256" key="4">
    <source>
        <dbReference type="SAM" id="MobiDB-lite"/>
    </source>
</evidence>
<evidence type="ECO:0000256" key="3">
    <source>
        <dbReference type="ARBA" id="ARBA00023242"/>
    </source>
</evidence>
<evidence type="ECO:0000313" key="8">
    <source>
        <dbReference type="Proteomes" id="UP000290900"/>
    </source>
</evidence>
<reference evidence="7 8" key="1">
    <citation type="submission" date="2018-12" db="EMBL/GenBank/DDBJ databases">
        <authorList>
            <person name="Tiukova I."/>
            <person name="Dainat J."/>
        </authorList>
    </citation>
    <scope>NUCLEOTIDE SEQUENCE [LARGE SCALE GENOMIC DNA]</scope>
</reference>
<dbReference type="Gene3D" id="1.10.10.60">
    <property type="entry name" value="Homeodomain-like"/>
    <property type="match status" value="2"/>
</dbReference>
<dbReference type="CDD" id="cd00167">
    <property type="entry name" value="SANT"/>
    <property type="match status" value="2"/>
</dbReference>
<dbReference type="PROSITE" id="PS51294">
    <property type="entry name" value="HTH_MYB"/>
    <property type="match status" value="2"/>
</dbReference>